<evidence type="ECO:0000313" key="1">
    <source>
        <dbReference type="EMBL" id="KAF0033307.1"/>
    </source>
</evidence>
<dbReference type="AlphaFoldDB" id="A0A6A4SJ73"/>
<protein>
    <submittedName>
        <fullName evidence="1">Uncharacterized protein</fullName>
    </submittedName>
</protein>
<accession>A0A6A4SJ73</accession>
<sequence>MTKQTKTHSHVTTTQIQNRRRRRVANNFQLYWVDAMTGKEICCNMIMIVMPALKISYEKKGADTHPLEDRLPALNEETEREEQLTLSRSLMSETDRLEMSGNIKLQIVCMLGFIRQMWIFERLQKHIRSLRESITQYASVRGAHLHVTFGVRRPATAAHSEITGNAEHVFQSDSPSFEGDEARGIVVHRRS</sequence>
<comment type="caution">
    <text evidence="1">The sequence shown here is derived from an EMBL/GenBank/DDBJ whole genome shotgun (WGS) entry which is preliminary data.</text>
</comment>
<gene>
    <name evidence="1" type="ORF">F2P81_015597</name>
</gene>
<reference evidence="1 2" key="1">
    <citation type="submission" date="2019-06" db="EMBL/GenBank/DDBJ databases">
        <title>Draft genomes of female and male turbot (Scophthalmus maximus).</title>
        <authorList>
            <person name="Xu H."/>
            <person name="Xu X.-W."/>
            <person name="Shao C."/>
            <person name="Chen S."/>
        </authorList>
    </citation>
    <scope>NUCLEOTIDE SEQUENCE [LARGE SCALE GENOMIC DNA]</scope>
    <source>
        <strain evidence="1">Ysfricsl-2016a</strain>
        <tissue evidence="1">Blood</tissue>
    </source>
</reference>
<name>A0A6A4SJ73_SCOMX</name>
<proteinExistence type="predicted"/>
<dbReference type="EMBL" id="VEVO01000013">
    <property type="protein sequence ID" value="KAF0033307.1"/>
    <property type="molecule type" value="Genomic_DNA"/>
</dbReference>
<organism evidence="1 2">
    <name type="scientific">Scophthalmus maximus</name>
    <name type="common">Turbot</name>
    <name type="synonym">Psetta maxima</name>
    <dbReference type="NCBI Taxonomy" id="52904"/>
    <lineage>
        <taxon>Eukaryota</taxon>
        <taxon>Metazoa</taxon>
        <taxon>Chordata</taxon>
        <taxon>Craniata</taxon>
        <taxon>Vertebrata</taxon>
        <taxon>Euteleostomi</taxon>
        <taxon>Actinopterygii</taxon>
        <taxon>Neopterygii</taxon>
        <taxon>Teleostei</taxon>
        <taxon>Neoteleostei</taxon>
        <taxon>Acanthomorphata</taxon>
        <taxon>Carangaria</taxon>
        <taxon>Pleuronectiformes</taxon>
        <taxon>Pleuronectoidei</taxon>
        <taxon>Scophthalmidae</taxon>
        <taxon>Scophthalmus</taxon>
    </lineage>
</organism>
<evidence type="ECO:0000313" key="2">
    <source>
        <dbReference type="Proteomes" id="UP000438429"/>
    </source>
</evidence>
<dbReference type="Proteomes" id="UP000438429">
    <property type="component" value="Unassembled WGS sequence"/>
</dbReference>